<gene>
    <name evidence="1" type="ORF">CWO07_23095</name>
</gene>
<dbReference type="Proteomes" id="UP000244197">
    <property type="component" value="Unassembled WGS sequence"/>
</dbReference>
<dbReference type="RefSeq" id="WP_108188308.1">
    <property type="nucleotide sequence ID" value="NZ_PIFK01000072.1"/>
</dbReference>
<comment type="caution">
    <text evidence="1">The sequence shown here is derived from an EMBL/GenBank/DDBJ whole genome shotgun (WGS) entry which is preliminary data.</text>
</comment>
<dbReference type="EMBL" id="PIFK01000072">
    <property type="protein sequence ID" value="PTP22707.1"/>
    <property type="molecule type" value="Genomic_DNA"/>
</dbReference>
<organism evidence="1 2">
    <name type="scientific">Vibrio splendidus</name>
    <dbReference type="NCBI Taxonomy" id="29497"/>
    <lineage>
        <taxon>Bacteria</taxon>
        <taxon>Pseudomonadati</taxon>
        <taxon>Pseudomonadota</taxon>
        <taxon>Gammaproteobacteria</taxon>
        <taxon>Vibrionales</taxon>
        <taxon>Vibrionaceae</taxon>
        <taxon>Vibrio</taxon>
    </lineage>
</organism>
<evidence type="ECO:0000313" key="1">
    <source>
        <dbReference type="EMBL" id="PTP22707.1"/>
    </source>
</evidence>
<reference evidence="1 2" key="1">
    <citation type="submission" date="2017-11" db="EMBL/GenBank/DDBJ databases">
        <title>Population delineation of vibrios coincides with oyster pathogenicity.</title>
        <authorList>
            <person name="Bruto M."/>
            <person name="Labreuche Y."/>
            <person name="James A."/>
            <person name="Piel D."/>
            <person name="Chenivesse S."/>
            <person name="Petton B."/>
            <person name="Polz M.F."/>
            <person name="Le Roux F."/>
        </authorList>
    </citation>
    <scope>NUCLEOTIDE SEQUENCE [LARGE SCALE GENOMIC DNA]</scope>
    <source>
        <strain evidence="1 2">FF_144</strain>
    </source>
</reference>
<protein>
    <submittedName>
        <fullName evidence="1">Uncharacterized protein</fullName>
    </submittedName>
</protein>
<evidence type="ECO:0000313" key="2">
    <source>
        <dbReference type="Proteomes" id="UP000244197"/>
    </source>
</evidence>
<dbReference type="AlphaFoldDB" id="A0A2T5ENC6"/>
<accession>A0A2T5ENC6</accession>
<sequence length="135" mass="15408">MFNFMGKKAFIKSVAKDVAPKLCCQFGKKNDYSFQEICWVLDQIHRSDNQLYKSVSYGMLRPYSDDLAQELYEDLGDLLEFKMSVGKTLFNVFAVPSFESYLLYAEVNLVPNSKTTSTSLDKFGILNFFDLGCGE</sequence>
<proteinExistence type="predicted"/>
<name>A0A2T5ENC6_VIBSP</name>